<protein>
    <submittedName>
        <fullName evidence="3">Zn finger protein</fullName>
    </submittedName>
</protein>
<gene>
    <name evidence="3" type="ORF">J2800_002890</name>
</gene>
<dbReference type="InterPro" id="IPR007527">
    <property type="entry name" value="Znf_SWIM"/>
</dbReference>
<organism evidence="3 4">
    <name type="scientific">Caulobacter rhizosphaerae</name>
    <dbReference type="NCBI Taxonomy" id="2010972"/>
    <lineage>
        <taxon>Bacteria</taxon>
        <taxon>Pseudomonadati</taxon>
        <taxon>Pseudomonadota</taxon>
        <taxon>Alphaproteobacteria</taxon>
        <taxon>Caulobacterales</taxon>
        <taxon>Caulobacteraceae</taxon>
        <taxon>Caulobacter</taxon>
    </lineage>
</organism>
<evidence type="ECO:0000313" key="3">
    <source>
        <dbReference type="EMBL" id="MDR6532134.1"/>
    </source>
</evidence>
<dbReference type="Proteomes" id="UP001262754">
    <property type="component" value="Unassembled WGS sequence"/>
</dbReference>
<accession>A0ABU1N125</accession>
<dbReference type="RefSeq" id="WP_056755968.1">
    <property type="nucleotide sequence ID" value="NZ_BMLD01000004.1"/>
</dbReference>
<reference evidence="3 4" key="1">
    <citation type="submission" date="2023-07" db="EMBL/GenBank/DDBJ databases">
        <title>Sorghum-associated microbial communities from plants grown in Nebraska, USA.</title>
        <authorList>
            <person name="Schachtman D."/>
        </authorList>
    </citation>
    <scope>NUCLEOTIDE SEQUENCE [LARGE SCALE GENOMIC DNA]</scope>
    <source>
        <strain evidence="3 4">DS2154</strain>
    </source>
</reference>
<keyword evidence="4" id="KW-1185">Reference proteome</keyword>
<comment type="caution">
    <text evidence="3">The sequence shown here is derived from an EMBL/GenBank/DDBJ whole genome shotgun (WGS) entry which is preliminary data.</text>
</comment>
<keyword evidence="1" id="KW-0862">Zinc</keyword>
<evidence type="ECO:0000313" key="4">
    <source>
        <dbReference type="Proteomes" id="UP001262754"/>
    </source>
</evidence>
<proteinExistence type="predicted"/>
<evidence type="ECO:0000259" key="2">
    <source>
        <dbReference type="PROSITE" id="PS50966"/>
    </source>
</evidence>
<dbReference type="EMBL" id="JAVDRL010000008">
    <property type="protein sequence ID" value="MDR6532134.1"/>
    <property type="molecule type" value="Genomic_DNA"/>
</dbReference>
<keyword evidence="1" id="KW-0479">Metal-binding</keyword>
<name>A0ABU1N125_9CAUL</name>
<keyword evidence="1" id="KW-0863">Zinc-finger</keyword>
<evidence type="ECO:0000256" key="1">
    <source>
        <dbReference type="PROSITE-ProRule" id="PRU00325"/>
    </source>
</evidence>
<sequence length="145" mass="15321">MSHADSLSDAAFFDEAAWRGRMDERWFESGAAMAEAGAVDLVAIEDDVVTGHVTGSAGDLYVVTLRAPDGEGACTCPGFDKFGACKHQAAVVAAANLLDATGRGYVRDRLARLRDGLALESRDALIERIVELAKKNPKVLAGLEG</sequence>
<feature type="domain" description="SWIM-type" evidence="2">
    <location>
        <begin position="61"/>
        <end position="96"/>
    </location>
</feature>
<dbReference type="Pfam" id="PF04434">
    <property type="entry name" value="SWIM"/>
    <property type="match status" value="1"/>
</dbReference>
<dbReference type="PROSITE" id="PS50966">
    <property type="entry name" value="ZF_SWIM"/>
    <property type="match status" value="1"/>
</dbReference>